<dbReference type="Pfam" id="PF01740">
    <property type="entry name" value="STAS"/>
    <property type="match status" value="1"/>
</dbReference>
<sequence length="133" mass="13323">MTVAGQVDPPSFRVLPRPGQGAPVLEAAGELDQVTGPLLDVAVTDVLDGVAAAGALVLDISGVEFCDSGGLNAVIRAHLRSREAAAVLQLVSPTGQVAALLRRTGVGRVLQVSSGGCPPSLAVRPGADAERPA</sequence>
<dbReference type="InterPro" id="IPR002645">
    <property type="entry name" value="STAS_dom"/>
</dbReference>
<reference evidence="3" key="1">
    <citation type="journal article" date="2019" name="Int. J. Syst. Evol. Microbiol.">
        <title>The Global Catalogue of Microorganisms (GCM) 10K type strain sequencing project: providing services to taxonomists for standard genome sequencing and annotation.</title>
        <authorList>
            <consortium name="The Broad Institute Genomics Platform"/>
            <consortium name="The Broad Institute Genome Sequencing Center for Infectious Disease"/>
            <person name="Wu L."/>
            <person name="Ma J."/>
        </authorList>
    </citation>
    <scope>NUCLEOTIDE SEQUENCE [LARGE SCALE GENOMIC DNA]</scope>
    <source>
        <strain evidence="3">CGMCC 1.12859</strain>
    </source>
</reference>
<proteinExistence type="predicted"/>
<comment type="caution">
    <text evidence="2">The sequence shown here is derived from an EMBL/GenBank/DDBJ whole genome shotgun (WGS) entry which is preliminary data.</text>
</comment>
<evidence type="ECO:0000313" key="2">
    <source>
        <dbReference type="EMBL" id="MFC7185230.1"/>
    </source>
</evidence>
<dbReference type="PROSITE" id="PS50801">
    <property type="entry name" value="STAS"/>
    <property type="match status" value="1"/>
</dbReference>
<dbReference type="SUPFAM" id="SSF52091">
    <property type="entry name" value="SpoIIaa-like"/>
    <property type="match status" value="1"/>
</dbReference>
<evidence type="ECO:0000313" key="3">
    <source>
        <dbReference type="Proteomes" id="UP001596435"/>
    </source>
</evidence>
<protein>
    <submittedName>
        <fullName evidence="2">STAS domain-containing protein</fullName>
    </submittedName>
</protein>
<organism evidence="2 3">
    <name type="scientific">Kitasatospora paranensis</name>
    <dbReference type="NCBI Taxonomy" id="258053"/>
    <lineage>
        <taxon>Bacteria</taxon>
        <taxon>Bacillati</taxon>
        <taxon>Actinomycetota</taxon>
        <taxon>Actinomycetes</taxon>
        <taxon>Kitasatosporales</taxon>
        <taxon>Streptomycetaceae</taxon>
        <taxon>Kitasatospora</taxon>
    </lineage>
</organism>
<dbReference type="Proteomes" id="UP001596435">
    <property type="component" value="Unassembled WGS sequence"/>
</dbReference>
<dbReference type="PANTHER" id="PTHR33495">
    <property type="entry name" value="ANTI-SIGMA FACTOR ANTAGONIST TM_1081-RELATED-RELATED"/>
    <property type="match status" value="1"/>
</dbReference>
<dbReference type="CDD" id="cd07043">
    <property type="entry name" value="STAS_anti-anti-sigma_factors"/>
    <property type="match status" value="1"/>
</dbReference>
<accession>A0ABW2GBX3</accession>
<dbReference type="EMBL" id="JBHTAJ010000162">
    <property type="protein sequence ID" value="MFC7185230.1"/>
    <property type="molecule type" value="Genomic_DNA"/>
</dbReference>
<feature type="domain" description="STAS" evidence="1">
    <location>
        <begin position="20"/>
        <end position="106"/>
    </location>
</feature>
<dbReference type="InterPro" id="IPR036513">
    <property type="entry name" value="STAS_dom_sf"/>
</dbReference>
<gene>
    <name evidence="2" type="ORF">ACFQMG_37385</name>
</gene>
<name>A0ABW2GBX3_9ACTN</name>
<keyword evidence="3" id="KW-1185">Reference proteome</keyword>
<dbReference type="Gene3D" id="3.30.750.24">
    <property type="entry name" value="STAS domain"/>
    <property type="match status" value="1"/>
</dbReference>
<evidence type="ECO:0000259" key="1">
    <source>
        <dbReference type="PROSITE" id="PS50801"/>
    </source>
</evidence>
<dbReference type="PANTHER" id="PTHR33495:SF2">
    <property type="entry name" value="ANTI-SIGMA FACTOR ANTAGONIST TM_1081-RELATED"/>
    <property type="match status" value="1"/>
</dbReference>